<name>A0ABT1TJ37_9GAMM</name>
<feature type="coiled-coil region" evidence="5">
    <location>
        <begin position="36"/>
        <end position="119"/>
    </location>
</feature>
<dbReference type="InterPro" id="IPR003798">
    <property type="entry name" value="DNA_recombination_RmuC"/>
</dbReference>
<keyword evidence="4" id="KW-0233">DNA recombination</keyword>
<feature type="coiled-coil region" evidence="5">
    <location>
        <begin position="158"/>
        <end position="185"/>
    </location>
</feature>
<comment type="similarity">
    <text evidence="2">Belongs to the RmuC family.</text>
</comment>
<evidence type="ECO:0000313" key="7">
    <source>
        <dbReference type="EMBL" id="MCQ8105479.1"/>
    </source>
</evidence>
<proteinExistence type="inferred from homology"/>
<reference evidence="7 8" key="1">
    <citation type="submission" date="2022-07" db="EMBL/GenBank/DDBJ databases">
        <title>Methylomonas rivi sp. nov., Methylomonas rosea sp. nov., Methylomonas aureus sp. nov. and Methylomonas subterranea sp. nov., four novel methanotrophs isolated from a freshwater creek and the deep terrestrial subsurface.</title>
        <authorList>
            <person name="Abin C."/>
            <person name="Sankaranarayanan K."/>
            <person name="Garner C."/>
            <person name="Sindelar R."/>
            <person name="Kotary K."/>
            <person name="Garner R."/>
            <person name="Barclay S."/>
            <person name="Lawson P."/>
            <person name="Krumholz L."/>
        </authorList>
    </citation>
    <scope>NUCLEOTIDE SEQUENCE [LARGE SCALE GENOMIC DNA]</scope>
    <source>
        <strain evidence="7 8">SURF-2</strain>
    </source>
</reference>
<dbReference type="RefSeq" id="WP_256603461.1">
    <property type="nucleotide sequence ID" value="NZ_JANIBJ010000030.1"/>
</dbReference>
<gene>
    <name evidence="7" type="primary">rmuC</name>
    <name evidence="7" type="ORF">NP590_15300</name>
</gene>
<protein>
    <submittedName>
        <fullName evidence="7">DNA recombination protein RmuC</fullName>
    </submittedName>
</protein>
<evidence type="ECO:0000256" key="1">
    <source>
        <dbReference type="ARBA" id="ARBA00003416"/>
    </source>
</evidence>
<evidence type="ECO:0000256" key="3">
    <source>
        <dbReference type="ARBA" id="ARBA00023054"/>
    </source>
</evidence>
<evidence type="ECO:0000256" key="2">
    <source>
        <dbReference type="ARBA" id="ARBA00009840"/>
    </source>
</evidence>
<keyword evidence="6" id="KW-0812">Transmembrane</keyword>
<keyword evidence="6" id="KW-0472">Membrane</keyword>
<keyword evidence="6" id="KW-1133">Transmembrane helix</keyword>
<feature type="transmembrane region" description="Helical" evidence="6">
    <location>
        <begin position="6"/>
        <end position="25"/>
    </location>
</feature>
<accession>A0ABT1TJ37</accession>
<comment type="function">
    <text evidence="1">Involved in DNA recombination.</text>
</comment>
<evidence type="ECO:0000313" key="8">
    <source>
        <dbReference type="Proteomes" id="UP001524499"/>
    </source>
</evidence>
<evidence type="ECO:0000256" key="6">
    <source>
        <dbReference type="SAM" id="Phobius"/>
    </source>
</evidence>
<dbReference type="EMBL" id="JANIBJ010000030">
    <property type="protein sequence ID" value="MCQ8105479.1"/>
    <property type="molecule type" value="Genomic_DNA"/>
</dbReference>
<evidence type="ECO:0000256" key="5">
    <source>
        <dbReference type="SAM" id="Coils"/>
    </source>
</evidence>
<evidence type="ECO:0000256" key="4">
    <source>
        <dbReference type="ARBA" id="ARBA00023172"/>
    </source>
</evidence>
<keyword evidence="8" id="KW-1185">Reference proteome</keyword>
<sequence>MEQWLWPLACVLAAFSGFLSSVWWFSKRRRALDTLLATQREQLQRQSIDLAVAEEKLAALSRKESEIQSLQRQLLDLKTQNADLNARQQEQHKSNAEKIRLLQDAENQLKAQFENLAQRIFEERGKQFVEHNKTSIESLVAPLKQQLGEFKNRVESVYDNETKDRISLREEIVSLRRDTQKMNQEALNLTRALKGDHKLQGNWGEMILEKVLEQSGLRKGMEYETQGAFRDEDKRLFKPDVIVRLPDNKDVIIDSKVSLLAYERYCAAEDDSQRIEALRQHTEAVRNHIKGLSNKDYSSLKGLRSLDFVLLFMPIEAAFIAAFQADEKLFNDAFEHKIVVVTPTTLLATLRTVQNIWRYEQQNENARLIADKAGNLYDKIRGFVEDIEKLGNQLQTVHKTYNGIVNKLTTGSGNLLRQASAFEELGVKIKKKLPKSFSEHLRLDENEE</sequence>
<dbReference type="Proteomes" id="UP001524499">
    <property type="component" value="Unassembled WGS sequence"/>
</dbReference>
<dbReference type="PANTHER" id="PTHR30563:SF0">
    <property type="entry name" value="DNA RECOMBINATION PROTEIN RMUC"/>
    <property type="match status" value="1"/>
</dbReference>
<dbReference type="PANTHER" id="PTHR30563">
    <property type="entry name" value="DNA RECOMBINATION PROTEIN RMUC"/>
    <property type="match status" value="1"/>
</dbReference>
<comment type="caution">
    <text evidence="7">The sequence shown here is derived from an EMBL/GenBank/DDBJ whole genome shotgun (WGS) entry which is preliminary data.</text>
</comment>
<dbReference type="Pfam" id="PF02646">
    <property type="entry name" value="RmuC"/>
    <property type="match status" value="1"/>
</dbReference>
<keyword evidence="3 5" id="KW-0175">Coiled coil</keyword>
<organism evidence="7 8">
    <name type="scientific">Methylomonas subterranea</name>
    <dbReference type="NCBI Taxonomy" id="2952225"/>
    <lineage>
        <taxon>Bacteria</taxon>
        <taxon>Pseudomonadati</taxon>
        <taxon>Pseudomonadota</taxon>
        <taxon>Gammaproteobacteria</taxon>
        <taxon>Methylococcales</taxon>
        <taxon>Methylococcaceae</taxon>
        <taxon>Methylomonas</taxon>
    </lineage>
</organism>